<dbReference type="FunFam" id="2.60.40.10:FF:000495">
    <property type="entry name" value="Periplasmic beta-glucosidase"/>
    <property type="match status" value="1"/>
</dbReference>
<keyword evidence="10" id="KW-1185">Reference proteome</keyword>
<dbReference type="FunFam" id="3.20.20.300:FF:000005">
    <property type="entry name" value="Periplasmic beta-glucosidase"/>
    <property type="match status" value="1"/>
</dbReference>
<dbReference type="InterPro" id="IPR002772">
    <property type="entry name" value="Glyco_hydro_3_C"/>
</dbReference>
<feature type="domain" description="Fibronectin type III-like" evidence="8">
    <location>
        <begin position="629"/>
        <end position="698"/>
    </location>
</feature>
<sequence>MTLEEKIGQTSQRGTSSMGKGLSEELITKVRKGEIGSFLNVTDSQTINFLQKTAVEESPNGIPLIFARDVIHGFKTIFPIPLGQAATWNPDLIEKGSRIAAIEATASGIRWTFAPMLDIARDSRWGRIAESPGEDPFLASKFTEAYIKGFQGDLSSPTGMLACAKHFVGYGAAEGGRDYNIAIIHEQLLHNVYLKPFEAAVKSGVGSFMSSFNELNGVPATGNKYLLKTILRNTWGFDGLVVSDWNSVTEMIPHGFAADEKHAAMLSANAGLDMEMTSTAYEDHLKNLIESGVIAESQLDDMVRNILRVKLKMGLFEQPYTRFNHSIFYDEKHLVSAKQTAIESIVLLKNYNNLLPLDFKNQKIALIGPLADAPHEQLGTWVFDGESEHTQTLKMSLSEAYGKNLMFSKGLAFSRDSLTDKFDEALEIARKSDVIIFAGGEEAILSGEAHSRANIDLPGIQEELIHKLAKLGKPIVLIIMAGRPITISNIYNEADAILMAWHPGTMGGPALKDILNGETSPSGRLPVTWPKTSGQEPIYYNHKNTGRPASEESFVAIDDIPVGAWQSSLGNTSHYLDAGYQPMFPFGFGLTYSTFEYSEMTLNKASFSIMDSVLITFKLTNTGKAEATEVVQYYVQDITGSITRPVRELVGFSRVTLKAGESREVTYTLPVENLKFYNIDKEWVVEPGDFNIWVGPNCQEGLKSSFVVD</sequence>
<dbReference type="PANTHER" id="PTHR30620:SF16">
    <property type="entry name" value="LYSOSOMAL BETA GLUCOSIDASE"/>
    <property type="match status" value="1"/>
</dbReference>
<evidence type="ECO:0000256" key="1">
    <source>
        <dbReference type="ARBA" id="ARBA00000448"/>
    </source>
</evidence>
<keyword evidence="6" id="KW-0326">Glycosidase</keyword>
<dbReference type="Gene3D" id="3.20.20.300">
    <property type="entry name" value="Glycoside hydrolase, family 3, N-terminal domain"/>
    <property type="match status" value="1"/>
</dbReference>
<dbReference type="EMBL" id="JABBNU010000004">
    <property type="protein sequence ID" value="NMM48448.1"/>
    <property type="molecule type" value="Genomic_DNA"/>
</dbReference>
<gene>
    <name evidence="9" type="ORF">HH304_08560</name>
</gene>
<dbReference type="InterPro" id="IPR036962">
    <property type="entry name" value="Glyco_hydro_3_N_sf"/>
</dbReference>
<feature type="region of interest" description="Disordered" evidence="7">
    <location>
        <begin position="1"/>
        <end position="20"/>
    </location>
</feature>
<reference evidence="9 10" key="1">
    <citation type="submission" date="2020-04" db="EMBL/GenBank/DDBJ databases">
        <title>Flammeovirgaceae bacterium KN852 isolated from deep sea.</title>
        <authorList>
            <person name="Zhang D.-C."/>
        </authorList>
    </citation>
    <scope>NUCLEOTIDE SEQUENCE [LARGE SCALE GENOMIC DNA]</scope>
    <source>
        <strain evidence="9 10">KN852</strain>
    </source>
</reference>
<dbReference type="Gene3D" id="3.40.50.1700">
    <property type="entry name" value="Glycoside hydrolase family 3 C-terminal domain"/>
    <property type="match status" value="1"/>
</dbReference>
<organism evidence="9 10">
    <name type="scientific">Marinigracilibium pacificum</name>
    <dbReference type="NCBI Taxonomy" id="2729599"/>
    <lineage>
        <taxon>Bacteria</taxon>
        <taxon>Pseudomonadati</taxon>
        <taxon>Bacteroidota</taxon>
        <taxon>Cytophagia</taxon>
        <taxon>Cytophagales</taxon>
        <taxon>Flammeovirgaceae</taxon>
        <taxon>Marinigracilibium</taxon>
    </lineage>
</organism>
<dbReference type="InterPro" id="IPR036881">
    <property type="entry name" value="Glyco_hydro_3_C_sf"/>
</dbReference>
<dbReference type="EC" id="3.2.1.21" evidence="3"/>
<dbReference type="Gene3D" id="2.60.40.10">
    <property type="entry name" value="Immunoglobulins"/>
    <property type="match status" value="1"/>
</dbReference>
<dbReference type="Pfam" id="PF00933">
    <property type="entry name" value="Glyco_hydro_3"/>
    <property type="match status" value="1"/>
</dbReference>
<evidence type="ECO:0000313" key="10">
    <source>
        <dbReference type="Proteomes" id="UP000559010"/>
    </source>
</evidence>
<comment type="similarity">
    <text evidence="2">Belongs to the glycosyl hydrolase 3 family.</text>
</comment>
<dbReference type="PRINTS" id="PR00133">
    <property type="entry name" value="GLHYDRLASE3"/>
</dbReference>
<dbReference type="InterPro" id="IPR026891">
    <property type="entry name" value="Fn3-like"/>
</dbReference>
<dbReference type="PANTHER" id="PTHR30620">
    <property type="entry name" value="PERIPLASMIC BETA-GLUCOSIDASE-RELATED"/>
    <property type="match status" value="1"/>
</dbReference>
<evidence type="ECO:0000313" key="9">
    <source>
        <dbReference type="EMBL" id="NMM48448.1"/>
    </source>
</evidence>
<evidence type="ECO:0000256" key="3">
    <source>
        <dbReference type="ARBA" id="ARBA00012744"/>
    </source>
</evidence>
<dbReference type="Pfam" id="PF14310">
    <property type="entry name" value="Fn3-like"/>
    <property type="match status" value="1"/>
</dbReference>
<evidence type="ECO:0000256" key="7">
    <source>
        <dbReference type="SAM" id="MobiDB-lite"/>
    </source>
</evidence>
<dbReference type="Pfam" id="PF01915">
    <property type="entry name" value="Glyco_hydro_3_C"/>
    <property type="match status" value="1"/>
</dbReference>
<dbReference type="GO" id="GO:0008422">
    <property type="term" value="F:beta-glucosidase activity"/>
    <property type="evidence" value="ECO:0007669"/>
    <property type="project" value="UniProtKB-EC"/>
</dbReference>
<dbReference type="Proteomes" id="UP000559010">
    <property type="component" value="Unassembled WGS sequence"/>
</dbReference>
<evidence type="ECO:0000256" key="4">
    <source>
        <dbReference type="ARBA" id="ARBA00022729"/>
    </source>
</evidence>
<keyword evidence="5 9" id="KW-0378">Hydrolase</keyword>
<dbReference type="GO" id="GO:0009251">
    <property type="term" value="P:glucan catabolic process"/>
    <property type="evidence" value="ECO:0007669"/>
    <property type="project" value="TreeGrafter"/>
</dbReference>
<dbReference type="InterPro" id="IPR001764">
    <property type="entry name" value="Glyco_hydro_3_N"/>
</dbReference>
<dbReference type="InterPro" id="IPR017853">
    <property type="entry name" value="GH"/>
</dbReference>
<protein>
    <recommendedName>
        <fullName evidence="3">beta-glucosidase</fullName>
        <ecNumber evidence="3">3.2.1.21</ecNumber>
    </recommendedName>
</protein>
<feature type="compositionally biased region" description="Polar residues" evidence="7">
    <location>
        <begin position="8"/>
        <end position="18"/>
    </location>
</feature>
<evidence type="ECO:0000256" key="5">
    <source>
        <dbReference type="ARBA" id="ARBA00022801"/>
    </source>
</evidence>
<comment type="caution">
    <text evidence="9">The sequence shown here is derived from an EMBL/GenBank/DDBJ whole genome shotgun (WGS) entry which is preliminary data.</text>
</comment>
<dbReference type="SUPFAM" id="SSF51445">
    <property type="entry name" value="(Trans)glycosidases"/>
    <property type="match status" value="1"/>
</dbReference>
<keyword evidence="4" id="KW-0732">Signal</keyword>
<dbReference type="SMART" id="SM01217">
    <property type="entry name" value="Fn3_like"/>
    <property type="match status" value="1"/>
</dbReference>
<evidence type="ECO:0000256" key="2">
    <source>
        <dbReference type="ARBA" id="ARBA00005336"/>
    </source>
</evidence>
<dbReference type="InterPro" id="IPR013783">
    <property type="entry name" value="Ig-like_fold"/>
</dbReference>
<evidence type="ECO:0000256" key="6">
    <source>
        <dbReference type="ARBA" id="ARBA00023295"/>
    </source>
</evidence>
<proteinExistence type="inferred from homology"/>
<dbReference type="InterPro" id="IPR051915">
    <property type="entry name" value="Cellulose_Degrad_GH3"/>
</dbReference>
<dbReference type="AlphaFoldDB" id="A0A848IZ76"/>
<dbReference type="SUPFAM" id="SSF52279">
    <property type="entry name" value="Beta-D-glucan exohydrolase, C-terminal domain"/>
    <property type="match status" value="1"/>
</dbReference>
<accession>A0A848IZ76</accession>
<evidence type="ECO:0000259" key="8">
    <source>
        <dbReference type="SMART" id="SM01217"/>
    </source>
</evidence>
<comment type="catalytic activity">
    <reaction evidence="1">
        <text>Hydrolysis of terminal, non-reducing beta-D-glucosyl residues with release of beta-D-glucose.</text>
        <dbReference type="EC" id="3.2.1.21"/>
    </reaction>
</comment>
<name>A0A848IZ76_9BACT</name>